<sequence length="945" mass="104394">MTEKSTRFEKMTNFTKPVPMKLFAAWEVDRTPPNCIPRLCSLTITRLSLLSPLPVDLSSVSLAVKMQSSKRTLRSHEIPVPQSVLTANASGAVLNSPPLLETELDLNFSLQYPHFIKRDGNRLLILLQRRKKYKTRTILGYKTLAEGMIRMDAVLQKSMDMTVELSATGKGSRPGVTLATLRAERVSSIPVDHDNKNNNSVLLTDRVNEYSDEDEEGEFSSAEENDDPGDGVLSGYDAKRGYAKRGSNYRKLERSENDAETEDAPIGQNPGDSDSEFENLGKDKGNRAKMSRQRNFKQKIVALLKRFKVPEELDGGVSRHSGRGERVLDALYQELESLSCGEGDESGPDMDTVSVGSTPKPSLRPFFTNSRTMLHENLMGDINSDMKIPVEKRDTFNAPLLPLDKKNSIPGAAERTGDWRNDSSGNEGGAGNTDPEAPNSDPQNTGSPPRSGDKESSSDRRSRLFRAASGQPSSSKKKHSLSLGSDQSQPKSALDACLSPTNVEPRKSLLDQVARTFATDEAILPDVVSLVGPPEMHHVALSSRLTPLLAASFRPSFAPHNTAEVRAVMQALMNKIQKYCNSTAKPPTTIKVLLLGGDWLQGAVLRHYVELLGVRPPDWVNHIRFYIVPIGSSAISRYLSAVDSTYGVMFGSEGWQQLCERAIGPDPAQSKIDVVEVTNRVQRYLHSAGPCTQIPIAEAMVNYKEEDSCQIFVPFVSDVKLGCPEGPQVSLDMDESFGINTQQISSALSSSPPQSGRMSPPMPSTPATPSQQQQEKAERLEKLQMQQVQAQSESYELQIDYWPVAARYTDNKEKKEDKKGVDQGKNSIKSTFRNVQVWRLSPNPQAGELPYGLTLSYATKEKKQKIMRLGKKKEKDRDVEKEQIVDGIARLICSPKPSHPVPLRVYIDGTEWTGVKFFQLSSLWQTHVKNFPVGLIGAPLAPAET</sequence>
<evidence type="ECO:0000256" key="3">
    <source>
        <dbReference type="SAM" id="MobiDB-lite"/>
    </source>
</evidence>
<organism evidence="6">
    <name type="scientific">Phlebotomus kandelakii</name>
    <dbReference type="NCBI Taxonomy" id="1109342"/>
    <lineage>
        <taxon>Eukaryota</taxon>
        <taxon>Metazoa</taxon>
        <taxon>Ecdysozoa</taxon>
        <taxon>Arthropoda</taxon>
        <taxon>Hexapoda</taxon>
        <taxon>Insecta</taxon>
        <taxon>Pterygota</taxon>
        <taxon>Neoptera</taxon>
        <taxon>Endopterygota</taxon>
        <taxon>Diptera</taxon>
        <taxon>Nematocera</taxon>
        <taxon>Psychodoidea</taxon>
        <taxon>Psychodidae</taxon>
        <taxon>Phlebotomus</taxon>
        <taxon>Larroussius</taxon>
    </lineage>
</organism>
<evidence type="ECO:0000313" key="6">
    <source>
        <dbReference type="EMBL" id="NBJ61049.1"/>
    </source>
</evidence>
<proteinExistence type="inferred from homology"/>
<feature type="domain" description="Phosphofurin acidic cluster sorting protein 1/2 C-terminal" evidence="4">
    <location>
        <begin position="509"/>
        <end position="937"/>
    </location>
</feature>
<dbReference type="Pfam" id="PF10254">
    <property type="entry name" value="Pacs-1"/>
    <property type="match status" value="1"/>
</dbReference>
<protein>
    <submittedName>
        <fullName evidence="6">Putative pacs-1 cytosolic sorting protein</fullName>
    </submittedName>
</protein>
<name>A0A6B2ECE1_9DIPT</name>
<evidence type="ECO:0000256" key="2">
    <source>
        <dbReference type="ARBA" id="ARBA00022553"/>
    </source>
</evidence>
<evidence type="ECO:0000259" key="4">
    <source>
        <dbReference type="Pfam" id="PF10254"/>
    </source>
</evidence>
<feature type="domain" description="Phosphofurin acidic cluster sorting protein 1/2 N-terminal C2" evidence="5">
    <location>
        <begin position="18"/>
        <end position="165"/>
    </location>
</feature>
<comment type="similarity">
    <text evidence="1">Belongs to the PACS family.</text>
</comment>
<feature type="region of interest" description="Disordered" evidence="3">
    <location>
        <begin position="399"/>
        <end position="500"/>
    </location>
</feature>
<feature type="compositionally biased region" description="Basic and acidic residues" evidence="3">
    <location>
        <begin position="451"/>
        <end position="462"/>
    </location>
</feature>
<evidence type="ECO:0000256" key="1">
    <source>
        <dbReference type="ARBA" id="ARBA00008590"/>
    </source>
</evidence>
<dbReference type="InterPro" id="IPR057541">
    <property type="entry name" value="PACS1/2_N"/>
</dbReference>
<dbReference type="EMBL" id="GIFK01003346">
    <property type="protein sequence ID" value="NBJ61049.1"/>
    <property type="molecule type" value="Transcribed_RNA"/>
</dbReference>
<feature type="compositionally biased region" description="Acidic residues" evidence="3">
    <location>
        <begin position="210"/>
        <end position="229"/>
    </location>
</feature>
<dbReference type="PANTHER" id="PTHR13280:SF17">
    <property type="entry name" value="KRUEPPEL TARGET AT 95D, ISOFORM A"/>
    <property type="match status" value="1"/>
</dbReference>
<dbReference type="InterPro" id="IPR019381">
    <property type="entry name" value="PACS1/2_C"/>
</dbReference>
<accession>A0A6B2ECE1</accession>
<dbReference type="AlphaFoldDB" id="A0A6B2ECE1"/>
<feature type="region of interest" description="Disordered" evidence="3">
    <location>
        <begin position="744"/>
        <end position="787"/>
    </location>
</feature>
<feature type="compositionally biased region" description="Low complexity" evidence="3">
    <location>
        <begin position="744"/>
        <end position="759"/>
    </location>
</feature>
<feature type="region of interest" description="Disordered" evidence="3">
    <location>
        <begin position="340"/>
        <end position="367"/>
    </location>
</feature>
<dbReference type="Pfam" id="PF25332">
    <property type="entry name" value="C2_PACS_N"/>
    <property type="match status" value="1"/>
</dbReference>
<dbReference type="PANTHER" id="PTHR13280">
    <property type="entry name" value="PHOSPHOFURIN ACIDIC CLUSTER SORTING PROTEIN"/>
    <property type="match status" value="1"/>
</dbReference>
<keyword evidence="2" id="KW-0597">Phosphoprotein</keyword>
<dbReference type="GO" id="GO:0072659">
    <property type="term" value="P:protein localization to plasma membrane"/>
    <property type="evidence" value="ECO:0007669"/>
    <property type="project" value="TreeGrafter"/>
</dbReference>
<feature type="region of interest" description="Disordered" evidence="3">
    <location>
        <begin position="189"/>
        <end position="292"/>
    </location>
</feature>
<reference evidence="6" key="1">
    <citation type="submission" date="2019-10" db="EMBL/GenBank/DDBJ databases">
        <title>Short sand fly seasons in Tbilisi, Georgia, hinder development of host immunity to saliva of the visceral leishmaniasis vector Phlebotomus kandelakii.</title>
        <authorList>
            <person name="Oliveira F."/>
            <person name="Giorgobiani E."/>
            <person name="Guimaraes-Costa A.B."/>
            <person name="Abdeladhim M."/>
            <person name="Oristian J."/>
            <person name="Tskhvaradze L."/>
            <person name="Tsertsvadze N."/>
            <person name="Zakalashvili M."/>
            <person name="Valenzuela J.G."/>
            <person name="Kamhawi S."/>
        </authorList>
    </citation>
    <scope>NUCLEOTIDE SEQUENCE</scope>
    <source>
        <strain evidence="6">Wild-capture in Tbilisi</strain>
        <tissue evidence="6">Salivary glands</tissue>
    </source>
</reference>
<evidence type="ECO:0000259" key="5">
    <source>
        <dbReference type="Pfam" id="PF25332"/>
    </source>
</evidence>